<keyword evidence="9" id="KW-1185">Reference proteome</keyword>
<dbReference type="RefSeq" id="WP_208841883.1">
    <property type="nucleotide sequence ID" value="NZ_CP072133.1"/>
</dbReference>
<dbReference type="SUPFAM" id="SSF111369">
    <property type="entry name" value="HlyD-like secretion proteins"/>
    <property type="match status" value="1"/>
</dbReference>
<evidence type="ECO:0000259" key="7">
    <source>
        <dbReference type="Pfam" id="PF25967"/>
    </source>
</evidence>
<dbReference type="Gene3D" id="2.40.50.100">
    <property type="match status" value="1"/>
</dbReference>
<dbReference type="InterPro" id="IPR006143">
    <property type="entry name" value="RND_pump_MFP"/>
</dbReference>
<dbReference type="PANTHER" id="PTHR30469:SF12">
    <property type="entry name" value="MULTIDRUG RESISTANCE PROTEIN MDTA"/>
    <property type="match status" value="1"/>
</dbReference>
<dbReference type="Proteomes" id="UP000664904">
    <property type="component" value="Chromosome"/>
</dbReference>
<evidence type="ECO:0000256" key="4">
    <source>
        <dbReference type="SAM" id="Coils"/>
    </source>
</evidence>
<feature type="signal peptide" evidence="5">
    <location>
        <begin position="1"/>
        <end position="26"/>
    </location>
</feature>
<feature type="domain" description="Multidrug resistance protein MdtA-like C-terminal permuted SH3" evidence="7">
    <location>
        <begin position="314"/>
        <end position="357"/>
    </location>
</feature>
<accession>A0A975HJV6</accession>
<dbReference type="EMBL" id="CP072133">
    <property type="protein sequence ID" value="QTH70287.1"/>
    <property type="molecule type" value="Genomic_DNA"/>
</dbReference>
<protein>
    <submittedName>
        <fullName evidence="8">Efflux RND transporter periplasmic adaptor subunit</fullName>
    </submittedName>
</protein>
<reference evidence="8" key="1">
    <citation type="submission" date="2021-03" db="EMBL/GenBank/DDBJ databases">
        <title>Complete Genome of Pseudoalteromonas xiamenensis STKMTI.2, a new potential marine bacterium producing anti-Vibrio compounds.</title>
        <authorList>
            <person name="Handayani D.P."/>
            <person name="Isnansetyo A."/>
            <person name="Istiqomah I."/>
            <person name="Jumina J."/>
        </authorList>
    </citation>
    <scope>NUCLEOTIDE SEQUENCE</scope>
    <source>
        <strain evidence="8">STKMTI.2</strain>
    </source>
</reference>
<dbReference type="Gene3D" id="2.40.30.170">
    <property type="match status" value="1"/>
</dbReference>
<dbReference type="GO" id="GO:0015562">
    <property type="term" value="F:efflux transmembrane transporter activity"/>
    <property type="evidence" value="ECO:0007669"/>
    <property type="project" value="TreeGrafter"/>
</dbReference>
<dbReference type="Gene3D" id="1.10.287.470">
    <property type="entry name" value="Helix hairpin bin"/>
    <property type="match status" value="1"/>
</dbReference>
<dbReference type="PANTHER" id="PTHR30469">
    <property type="entry name" value="MULTIDRUG RESISTANCE PROTEIN MDTA"/>
    <property type="match status" value="1"/>
</dbReference>
<feature type="chain" id="PRO_5037216795" evidence="5">
    <location>
        <begin position="27"/>
        <end position="388"/>
    </location>
</feature>
<keyword evidence="3" id="KW-0813">Transport</keyword>
<sequence>MKKSVMRWTLPFALIVVGAAASMGVAAVAKKDEEQKQVDTRPVVQVETMEPSDYQVVIQSYGELKPLERTSLAAQVSGKVTYWHENFVAGGLVAKGDVLMQIEKDNYEAAVLQAEAELARAEAALIEERAKAEVAKDEARRFPDKKHTDLFLRKPQVMSAEAAVKSAKAGLQRARRDLANCDITAPFDAIVVKREVGLGQFVTPGNPLAVLNNIETGEIEIPVAGFDSVFLPNRIEGLPAEVSNKGINGFTREAKIARDLGVVDTATRMSHLVVRVDDPYGFKTNQPAMKFGSFVNVAFKGATLKQIFKLPQDLVNNQTVWVMNDEGKLEPRKVRVIREEGGYFLVGEGLESSDKIVMTLPEYPTKGLAVRVAGSKDESNNATPAEKL</sequence>
<evidence type="ECO:0000313" key="9">
    <source>
        <dbReference type="Proteomes" id="UP000664904"/>
    </source>
</evidence>
<name>A0A975HJV6_9GAMM</name>
<keyword evidence="5" id="KW-0732">Signal</keyword>
<dbReference type="Gene3D" id="2.40.420.20">
    <property type="match status" value="1"/>
</dbReference>
<comment type="similarity">
    <text evidence="2">Belongs to the membrane fusion protein (MFP) (TC 8.A.1) family.</text>
</comment>
<organism evidence="8 9">
    <name type="scientific">Pseudoalteromonas xiamenensis</name>
    <dbReference type="NCBI Taxonomy" id="882626"/>
    <lineage>
        <taxon>Bacteria</taxon>
        <taxon>Pseudomonadati</taxon>
        <taxon>Pseudomonadota</taxon>
        <taxon>Gammaproteobacteria</taxon>
        <taxon>Alteromonadales</taxon>
        <taxon>Pseudoalteromonadaceae</taxon>
        <taxon>Pseudoalteromonas</taxon>
    </lineage>
</organism>
<proteinExistence type="inferred from homology"/>
<dbReference type="InterPro" id="IPR058627">
    <property type="entry name" value="MdtA-like_C"/>
</dbReference>
<feature type="domain" description="Multidrug resistance protein MdtA-like barrel-sandwich hybrid" evidence="6">
    <location>
        <begin position="71"/>
        <end position="209"/>
    </location>
</feature>
<dbReference type="AlphaFoldDB" id="A0A975HJV6"/>
<dbReference type="InterPro" id="IPR058625">
    <property type="entry name" value="MdtA-like_BSH"/>
</dbReference>
<evidence type="ECO:0000259" key="6">
    <source>
        <dbReference type="Pfam" id="PF25917"/>
    </source>
</evidence>
<dbReference type="Pfam" id="PF25917">
    <property type="entry name" value="BSH_RND"/>
    <property type="match status" value="1"/>
</dbReference>
<evidence type="ECO:0000256" key="2">
    <source>
        <dbReference type="ARBA" id="ARBA00009477"/>
    </source>
</evidence>
<evidence type="ECO:0000256" key="5">
    <source>
        <dbReference type="SAM" id="SignalP"/>
    </source>
</evidence>
<feature type="coiled-coil region" evidence="4">
    <location>
        <begin position="104"/>
        <end position="177"/>
    </location>
</feature>
<comment type="subcellular location">
    <subcellularLocation>
        <location evidence="1">Cell envelope</location>
    </subcellularLocation>
</comment>
<gene>
    <name evidence="8" type="ORF">J5O05_09630</name>
</gene>
<dbReference type="NCBIfam" id="TIGR01730">
    <property type="entry name" value="RND_mfp"/>
    <property type="match status" value="1"/>
</dbReference>
<evidence type="ECO:0000256" key="1">
    <source>
        <dbReference type="ARBA" id="ARBA00004196"/>
    </source>
</evidence>
<dbReference type="Pfam" id="PF25967">
    <property type="entry name" value="RND-MFP_C"/>
    <property type="match status" value="1"/>
</dbReference>
<dbReference type="GO" id="GO:1990281">
    <property type="term" value="C:efflux pump complex"/>
    <property type="evidence" value="ECO:0007669"/>
    <property type="project" value="TreeGrafter"/>
</dbReference>
<evidence type="ECO:0000256" key="3">
    <source>
        <dbReference type="ARBA" id="ARBA00022448"/>
    </source>
</evidence>
<evidence type="ECO:0000313" key="8">
    <source>
        <dbReference type="EMBL" id="QTH70287.1"/>
    </source>
</evidence>
<dbReference type="KEGG" id="pxi:J5O05_09630"/>
<keyword evidence="4" id="KW-0175">Coiled coil</keyword>